<dbReference type="PANTHER" id="PTHR45431">
    <property type="entry name" value="RHODANESE-LIKE DOMAIN-CONTAINING PROTEIN 15, CHLOROPLASTIC"/>
    <property type="match status" value="1"/>
</dbReference>
<dbReference type="PROSITE" id="PS50206">
    <property type="entry name" value="RHODANESE_3"/>
    <property type="match status" value="1"/>
</dbReference>
<dbReference type="Pfam" id="PF00581">
    <property type="entry name" value="Rhodanese"/>
    <property type="match status" value="1"/>
</dbReference>
<feature type="domain" description="Rhodanese" evidence="1">
    <location>
        <begin position="61"/>
        <end position="160"/>
    </location>
</feature>
<evidence type="ECO:0000313" key="3">
    <source>
        <dbReference type="Proteomes" id="UP000575469"/>
    </source>
</evidence>
<dbReference type="InterPro" id="IPR052367">
    <property type="entry name" value="Thiosulfate_ST/Rhodanese-like"/>
</dbReference>
<dbReference type="AlphaFoldDB" id="A0A848NZ05"/>
<dbReference type="Proteomes" id="UP000575469">
    <property type="component" value="Unassembled WGS sequence"/>
</dbReference>
<dbReference type="PANTHER" id="PTHR45431:SF3">
    <property type="entry name" value="RHODANESE-LIKE DOMAIN-CONTAINING PROTEIN 15, CHLOROPLASTIC"/>
    <property type="match status" value="1"/>
</dbReference>
<dbReference type="InterPro" id="IPR001763">
    <property type="entry name" value="Rhodanese-like_dom"/>
</dbReference>
<organism evidence="2 3">
    <name type="scientific">Ralstonia insidiosa</name>
    <dbReference type="NCBI Taxonomy" id="190721"/>
    <lineage>
        <taxon>Bacteria</taxon>
        <taxon>Pseudomonadati</taxon>
        <taxon>Pseudomonadota</taxon>
        <taxon>Betaproteobacteria</taxon>
        <taxon>Burkholderiales</taxon>
        <taxon>Burkholderiaceae</taxon>
        <taxon>Ralstonia</taxon>
    </lineage>
</organism>
<accession>A0A848NZ05</accession>
<sequence>MSSNPAQAAAVARDPAVQAVLDSALATPSDALLERARAHAAAQGLRYAGGLSPAEAWALASRGEAILVDVRTAEERKFVGRVPNTAHVAWQTGPAMLKNPRFLRELEKAAPKHAVLLLLCRSGKRSAAAAEAAAAAGFANVFNVLEGFEGDLDDQQQRGEAGGWRRWGLPWQQD</sequence>
<protein>
    <submittedName>
        <fullName evidence="2">Rhodanese-like domain-containing protein</fullName>
    </submittedName>
</protein>
<dbReference type="SUPFAM" id="SSF52821">
    <property type="entry name" value="Rhodanese/Cell cycle control phosphatase"/>
    <property type="match status" value="1"/>
</dbReference>
<gene>
    <name evidence="2" type="ORF">HGR00_22215</name>
</gene>
<comment type="caution">
    <text evidence="2">The sequence shown here is derived from an EMBL/GenBank/DDBJ whole genome shotgun (WGS) entry which is preliminary data.</text>
</comment>
<evidence type="ECO:0000313" key="2">
    <source>
        <dbReference type="EMBL" id="NMV40631.1"/>
    </source>
</evidence>
<name>A0A848NZ05_9RALS</name>
<dbReference type="CDD" id="cd01522">
    <property type="entry name" value="RHOD_1"/>
    <property type="match status" value="1"/>
</dbReference>
<proteinExistence type="predicted"/>
<dbReference type="EMBL" id="JABBZM010000023">
    <property type="protein sequence ID" value="NMV40631.1"/>
    <property type="molecule type" value="Genomic_DNA"/>
</dbReference>
<evidence type="ECO:0000259" key="1">
    <source>
        <dbReference type="PROSITE" id="PS50206"/>
    </source>
</evidence>
<dbReference type="Gene3D" id="3.40.250.10">
    <property type="entry name" value="Rhodanese-like domain"/>
    <property type="match status" value="1"/>
</dbReference>
<dbReference type="RefSeq" id="WP_169341232.1">
    <property type="nucleotide sequence ID" value="NZ_JABBZM010000023.1"/>
</dbReference>
<dbReference type="InterPro" id="IPR036873">
    <property type="entry name" value="Rhodanese-like_dom_sf"/>
</dbReference>
<dbReference type="SMART" id="SM00450">
    <property type="entry name" value="RHOD"/>
    <property type="match status" value="1"/>
</dbReference>
<reference evidence="2 3" key="1">
    <citation type="submission" date="2020-04" db="EMBL/GenBank/DDBJ databases">
        <title>Ralstonia insidiosa genome sequencing and assembly.</title>
        <authorList>
            <person name="Martins R.C.R."/>
            <person name="Perdigao-Neto L.V."/>
            <person name="Levin A.S.S."/>
            <person name="Costa S.F."/>
        </authorList>
    </citation>
    <scope>NUCLEOTIDE SEQUENCE [LARGE SCALE GENOMIC DNA]</scope>
    <source>
        <strain evidence="2 3">5047</strain>
    </source>
</reference>